<dbReference type="PANTHER" id="PTHR45566">
    <property type="entry name" value="HTH-TYPE TRANSCRIPTIONAL REGULATOR YHJB-RELATED"/>
    <property type="match status" value="1"/>
</dbReference>
<dbReference type="PRINTS" id="PR00038">
    <property type="entry name" value="HTHLUXR"/>
</dbReference>
<evidence type="ECO:0000256" key="1">
    <source>
        <dbReference type="ARBA" id="ARBA00022553"/>
    </source>
</evidence>
<dbReference type="InterPro" id="IPR000792">
    <property type="entry name" value="Tscrpt_reg_LuxR_C"/>
</dbReference>
<sequence>MDYVKASPWHDLDTMNYRIIIADDHPLFRAAIKQILSSQLESSVLENVAIDESDSVSGLQTKLEENADADLILLDLHMPGAQGFSALVFLRSHFPDIPVVVISAQEDPVVIDRAIQFGASGFIPKSSEPATIKQAIEAVLNGDIWSPRAVTNIGERSLHENEMAKKLALLTPQQFKVLVMMNEGLLNKQIAYDLEVSEATIKAHATAIFQKLGVRNRTQAVIALHELDIEHPASVDTDSDVKPE</sequence>
<dbReference type="Pfam" id="PF00072">
    <property type="entry name" value="Response_reg"/>
    <property type="match status" value="1"/>
</dbReference>
<evidence type="ECO:0000256" key="3">
    <source>
        <dbReference type="PROSITE-ProRule" id="PRU00169"/>
    </source>
</evidence>
<evidence type="ECO:0000256" key="2">
    <source>
        <dbReference type="ARBA" id="ARBA00023125"/>
    </source>
</evidence>
<organism evidence="6 7">
    <name type="scientific">Litoribacillus peritrichatus</name>
    <dbReference type="NCBI Taxonomy" id="718191"/>
    <lineage>
        <taxon>Bacteria</taxon>
        <taxon>Pseudomonadati</taxon>
        <taxon>Pseudomonadota</taxon>
        <taxon>Gammaproteobacteria</taxon>
        <taxon>Oceanospirillales</taxon>
        <taxon>Oceanospirillaceae</taxon>
        <taxon>Litoribacillus</taxon>
    </lineage>
</organism>
<dbReference type="InterPro" id="IPR058245">
    <property type="entry name" value="NreC/VraR/RcsB-like_REC"/>
</dbReference>
<feature type="modified residue" description="4-aspartylphosphate" evidence="3">
    <location>
        <position position="75"/>
    </location>
</feature>
<name>A0ABP7MV40_9GAMM</name>
<accession>A0ABP7MV40</accession>
<dbReference type="Proteomes" id="UP001501565">
    <property type="component" value="Unassembled WGS sequence"/>
</dbReference>
<dbReference type="EMBL" id="BAABBN010000007">
    <property type="protein sequence ID" value="GAA3930428.1"/>
    <property type="molecule type" value="Genomic_DNA"/>
</dbReference>
<feature type="domain" description="HTH luxR-type" evidence="4">
    <location>
        <begin position="163"/>
        <end position="228"/>
    </location>
</feature>
<evidence type="ECO:0000259" key="5">
    <source>
        <dbReference type="PROSITE" id="PS50110"/>
    </source>
</evidence>
<dbReference type="SUPFAM" id="SSF52172">
    <property type="entry name" value="CheY-like"/>
    <property type="match status" value="1"/>
</dbReference>
<keyword evidence="2" id="KW-0238">DNA-binding</keyword>
<dbReference type="CDD" id="cd17535">
    <property type="entry name" value="REC_NarL-like"/>
    <property type="match status" value="1"/>
</dbReference>
<dbReference type="SMART" id="SM00421">
    <property type="entry name" value="HTH_LUXR"/>
    <property type="match status" value="1"/>
</dbReference>
<dbReference type="InterPro" id="IPR011006">
    <property type="entry name" value="CheY-like_superfamily"/>
</dbReference>
<dbReference type="Pfam" id="PF00196">
    <property type="entry name" value="GerE"/>
    <property type="match status" value="1"/>
</dbReference>
<comment type="caution">
    <text evidence="6">The sequence shown here is derived from an EMBL/GenBank/DDBJ whole genome shotgun (WGS) entry which is preliminary data.</text>
</comment>
<gene>
    <name evidence="6" type="ORF">GCM10022277_28930</name>
</gene>
<dbReference type="CDD" id="cd06170">
    <property type="entry name" value="LuxR_C_like"/>
    <property type="match status" value="1"/>
</dbReference>
<dbReference type="InterPro" id="IPR051015">
    <property type="entry name" value="EvgA-like"/>
</dbReference>
<dbReference type="SUPFAM" id="SSF46894">
    <property type="entry name" value="C-terminal effector domain of the bipartite response regulators"/>
    <property type="match status" value="1"/>
</dbReference>
<proteinExistence type="predicted"/>
<dbReference type="PANTHER" id="PTHR45566:SF1">
    <property type="entry name" value="HTH-TYPE TRANSCRIPTIONAL REGULATOR YHJB-RELATED"/>
    <property type="match status" value="1"/>
</dbReference>
<protein>
    <submittedName>
        <fullName evidence="6">Response regulator transcription factor</fullName>
    </submittedName>
</protein>
<evidence type="ECO:0000259" key="4">
    <source>
        <dbReference type="PROSITE" id="PS50043"/>
    </source>
</evidence>
<evidence type="ECO:0000313" key="7">
    <source>
        <dbReference type="Proteomes" id="UP001501565"/>
    </source>
</evidence>
<dbReference type="PROSITE" id="PS50043">
    <property type="entry name" value="HTH_LUXR_2"/>
    <property type="match status" value="1"/>
</dbReference>
<dbReference type="InterPro" id="IPR001789">
    <property type="entry name" value="Sig_transdc_resp-reg_receiver"/>
</dbReference>
<dbReference type="PROSITE" id="PS50110">
    <property type="entry name" value="RESPONSE_REGULATORY"/>
    <property type="match status" value="1"/>
</dbReference>
<evidence type="ECO:0000313" key="6">
    <source>
        <dbReference type="EMBL" id="GAA3930428.1"/>
    </source>
</evidence>
<keyword evidence="7" id="KW-1185">Reference proteome</keyword>
<dbReference type="RefSeq" id="WP_344799265.1">
    <property type="nucleotide sequence ID" value="NZ_BAABBN010000007.1"/>
</dbReference>
<dbReference type="SMART" id="SM00448">
    <property type="entry name" value="REC"/>
    <property type="match status" value="1"/>
</dbReference>
<reference evidence="7" key="1">
    <citation type="journal article" date="2019" name="Int. J. Syst. Evol. Microbiol.">
        <title>The Global Catalogue of Microorganisms (GCM) 10K type strain sequencing project: providing services to taxonomists for standard genome sequencing and annotation.</title>
        <authorList>
            <consortium name="The Broad Institute Genomics Platform"/>
            <consortium name="The Broad Institute Genome Sequencing Center for Infectious Disease"/>
            <person name="Wu L."/>
            <person name="Ma J."/>
        </authorList>
    </citation>
    <scope>NUCLEOTIDE SEQUENCE [LARGE SCALE GENOMIC DNA]</scope>
    <source>
        <strain evidence="7">JCM 17551</strain>
    </source>
</reference>
<dbReference type="Gene3D" id="3.40.50.2300">
    <property type="match status" value="1"/>
</dbReference>
<feature type="domain" description="Response regulatory" evidence="5">
    <location>
        <begin position="18"/>
        <end position="140"/>
    </location>
</feature>
<keyword evidence="1 3" id="KW-0597">Phosphoprotein</keyword>
<dbReference type="InterPro" id="IPR016032">
    <property type="entry name" value="Sig_transdc_resp-reg_C-effctor"/>
</dbReference>
<dbReference type="PROSITE" id="PS00622">
    <property type="entry name" value="HTH_LUXR_1"/>
    <property type="match status" value="1"/>
</dbReference>